<evidence type="ECO:0000256" key="5">
    <source>
        <dbReference type="ARBA" id="ARBA00022777"/>
    </source>
</evidence>
<keyword evidence="3" id="KW-0808">Transferase</keyword>
<dbReference type="EMBL" id="BAABGP010000014">
    <property type="protein sequence ID" value="GAA4485942.1"/>
    <property type="molecule type" value="Genomic_DNA"/>
</dbReference>
<evidence type="ECO:0000313" key="13">
    <source>
        <dbReference type="Proteomes" id="UP001500731"/>
    </source>
</evidence>
<comment type="catalytic activity">
    <reaction evidence="8">
        <text>L-tyrosyl-[protein] + ATP = O-phospho-L-tyrosyl-[protein] + ADP + H(+)</text>
        <dbReference type="Rhea" id="RHEA:10596"/>
        <dbReference type="Rhea" id="RHEA-COMP:10136"/>
        <dbReference type="Rhea" id="RHEA-COMP:20101"/>
        <dbReference type="ChEBI" id="CHEBI:15378"/>
        <dbReference type="ChEBI" id="CHEBI:30616"/>
        <dbReference type="ChEBI" id="CHEBI:46858"/>
        <dbReference type="ChEBI" id="CHEBI:61978"/>
        <dbReference type="ChEBI" id="CHEBI:456216"/>
        <dbReference type="EC" id="2.7.10.2"/>
    </reaction>
</comment>
<dbReference type="SUPFAM" id="SSF52540">
    <property type="entry name" value="P-loop containing nucleoside triphosphate hydrolases"/>
    <property type="match status" value="1"/>
</dbReference>
<comment type="caution">
    <text evidence="12">The sequence shown here is derived from an EMBL/GenBank/DDBJ whole genome shotgun (WGS) entry which is preliminary data.</text>
</comment>
<accession>A0ABP8PDW0</accession>
<dbReference type="PANTHER" id="PTHR32309:SF13">
    <property type="entry name" value="FERRIC ENTEROBACTIN TRANSPORT PROTEIN FEPE"/>
    <property type="match status" value="1"/>
</dbReference>
<comment type="similarity">
    <text evidence="1">Belongs to the CpsD/CapB family.</text>
</comment>
<dbReference type="Gene3D" id="3.40.50.300">
    <property type="entry name" value="P-loop containing nucleotide triphosphate hydrolases"/>
    <property type="match status" value="1"/>
</dbReference>
<evidence type="ECO:0000256" key="7">
    <source>
        <dbReference type="ARBA" id="ARBA00023137"/>
    </source>
</evidence>
<dbReference type="PANTHER" id="PTHR32309">
    <property type="entry name" value="TYROSINE-PROTEIN KINASE"/>
    <property type="match status" value="1"/>
</dbReference>
<evidence type="ECO:0000256" key="2">
    <source>
        <dbReference type="ARBA" id="ARBA00011903"/>
    </source>
</evidence>
<keyword evidence="4" id="KW-0547">Nucleotide-binding</keyword>
<dbReference type="Pfam" id="PF13614">
    <property type="entry name" value="AAA_31"/>
    <property type="match status" value="1"/>
</dbReference>
<evidence type="ECO:0000256" key="8">
    <source>
        <dbReference type="ARBA" id="ARBA00051245"/>
    </source>
</evidence>
<dbReference type="InterPro" id="IPR025669">
    <property type="entry name" value="AAA_dom"/>
</dbReference>
<keyword evidence="10" id="KW-0472">Membrane</keyword>
<feature type="region of interest" description="Disordered" evidence="9">
    <location>
        <begin position="528"/>
        <end position="595"/>
    </location>
</feature>
<evidence type="ECO:0000256" key="3">
    <source>
        <dbReference type="ARBA" id="ARBA00022679"/>
    </source>
</evidence>
<dbReference type="InterPro" id="IPR005702">
    <property type="entry name" value="Wzc-like_C"/>
</dbReference>
<protein>
    <recommendedName>
        <fullName evidence="2">non-specific protein-tyrosine kinase</fullName>
        <ecNumber evidence="2">2.7.10.2</ecNumber>
    </recommendedName>
</protein>
<sequence length="595" mass="62393">MVRLTGKRLLGSRRWGTWESLPDEAFGEPVVTVLDLITLIRRGWKYLFLGLVLGALAGFAYGLVATPVYSSQATGFIAATGTSVVAGSDEAVARAGAYMPLINSSQVREEIAKEAGVSTSDLHGSLSARVVPGSTLVEVTANASDPQSALKLANGALHALAKVVAHIEDVAGATATPPPPGTPVAVAPSNGIAIVPMDEAVAPTRPSEPNKTLAIGIGALSGLVLGLAVLLLRRALDVRVRAHTDIPALVGTGVLGRVPKLDFKGHGKRDALARAVAHEAYRQIRTGLRFSSVDQEVRVVMITSANLGEGKSGTARSLARVLAESGQRTLVIDGDLRRPTVASGFEIDGTIGLSEVLSGQVPVASAIQRTSDPNLFVLPAGGIPPNPSEMLGSSAMQQLLTALRRDFYIVVDAPPVLPVTDASVLSTVVDGLVWVVAMGKTRKAEIAETRTQLAQTRARILGVVLNLVSLKGGDNGYGYYQKNSRYYVQSGRMADEADDDITAFAAMADLSPATFDNAGADDEGLVADDARSSTSAPGSRNGRSRPHRTVVPRVPTLARLQDEEDGAAATAESPEPEPDPEESVTPRYARRNVRP</sequence>
<dbReference type="InterPro" id="IPR027417">
    <property type="entry name" value="P-loop_NTPase"/>
</dbReference>
<dbReference type="CDD" id="cd05387">
    <property type="entry name" value="BY-kinase"/>
    <property type="match status" value="1"/>
</dbReference>
<keyword evidence="10" id="KW-0812">Transmembrane</keyword>
<evidence type="ECO:0000256" key="10">
    <source>
        <dbReference type="SAM" id="Phobius"/>
    </source>
</evidence>
<name>A0ABP8PDW0_9MICO</name>
<keyword evidence="5" id="KW-0418">Kinase</keyword>
<keyword evidence="13" id="KW-1185">Reference proteome</keyword>
<keyword evidence="10" id="KW-1133">Transmembrane helix</keyword>
<dbReference type="InterPro" id="IPR050445">
    <property type="entry name" value="Bact_polysacc_biosynth/exp"/>
</dbReference>
<proteinExistence type="inferred from homology"/>
<keyword evidence="7" id="KW-0829">Tyrosine-protein kinase</keyword>
<dbReference type="NCBIfam" id="TIGR01007">
    <property type="entry name" value="eps_fam"/>
    <property type="match status" value="1"/>
</dbReference>
<dbReference type="EC" id="2.7.10.2" evidence="2"/>
<organism evidence="12 13">
    <name type="scientific">Microbacterium panaciterrae</name>
    <dbReference type="NCBI Taxonomy" id="985759"/>
    <lineage>
        <taxon>Bacteria</taxon>
        <taxon>Bacillati</taxon>
        <taxon>Actinomycetota</taxon>
        <taxon>Actinomycetes</taxon>
        <taxon>Micrococcales</taxon>
        <taxon>Microbacteriaceae</taxon>
        <taxon>Microbacterium</taxon>
    </lineage>
</organism>
<evidence type="ECO:0000256" key="9">
    <source>
        <dbReference type="SAM" id="MobiDB-lite"/>
    </source>
</evidence>
<evidence type="ECO:0000256" key="6">
    <source>
        <dbReference type="ARBA" id="ARBA00022840"/>
    </source>
</evidence>
<feature type="transmembrane region" description="Helical" evidence="10">
    <location>
        <begin position="46"/>
        <end position="64"/>
    </location>
</feature>
<feature type="domain" description="AAA" evidence="11">
    <location>
        <begin position="298"/>
        <end position="426"/>
    </location>
</feature>
<evidence type="ECO:0000259" key="11">
    <source>
        <dbReference type="Pfam" id="PF13614"/>
    </source>
</evidence>
<reference evidence="13" key="1">
    <citation type="journal article" date="2019" name="Int. J. Syst. Evol. Microbiol.">
        <title>The Global Catalogue of Microorganisms (GCM) 10K type strain sequencing project: providing services to taxonomists for standard genome sequencing and annotation.</title>
        <authorList>
            <consortium name="The Broad Institute Genomics Platform"/>
            <consortium name="The Broad Institute Genome Sequencing Center for Infectious Disease"/>
            <person name="Wu L."/>
            <person name="Ma J."/>
        </authorList>
    </citation>
    <scope>NUCLEOTIDE SEQUENCE [LARGE SCALE GENOMIC DNA]</scope>
    <source>
        <strain evidence="13">JCM 17839</strain>
    </source>
</reference>
<evidence type="ECO:0000256" key="4">
    <source>
        <dbReference type="ARBA" id="ARBA00022741"/>
    </source>
</evidence>
<keyword evidence="6" id="KW-0067">ATP-binding</keyword>
<evidence type="ECO:0000256" key="1">
    <source>
        <dbReference type="ARBA" id="ARBA00007316"/>
    </source>
</evidence>
<gene>
    <name evidence="12" type="ORF">GCM10023171_21080</name>
</gene>
<evidence type="ECO:0000313" key="12">
    <source>
        <dbReference type="EMBL" id="GAA4485942.1"/>
    </source>
</evidence>
<dbReference type="Proteomes" id="UP001500731">
    <property type="component" value="Unassembled WGS sequence"/>
</dbReference>